<dbReference type="PANTHER" id="PTHR12137">
    <property type="entry name" value="CARBOHYDRATE SULFOTRANSFERASE"/>
    <property type="match status" value="1"/>
</dbReference>
<evidence type="ECO:0000256" key="6">
    <source>
        <dbReference type="ARBA" id="ARBA00023136"/>
    </source>
</evidence>
<dbReference type="PANTHER" id="PTHR12137:SF54">
    <property type="entry name" value="CARBOHYDRATE SULFOTRANSFERASE"/>
    <property type="match status" value="1"/>
</dbReference>
<dbReference type="SUPFAM" id="SSF52540">
    <property type="entry name" value="P-loop containing nucleoside triphosphate hydrolases"/>
    <property type="match status" value="1"/>
</dbReference>
<gene>
    <name evidence="8" type="ORF">GCM10009843_40190</name>
</gene>
<accession>A0ABP5KP35</accession>
<dbReference type="Gene3D" id="3.40.50.300">
    <property type="entry name" value="P-loop containing nucleotide triphosphate hydrolases"/>
    <property type="match status" value="1"/>
</dbReference>
<keyword evidence="7" id="KW-0325">Glycoprotein</keyword>
<protein>
    <submittedName>
        <fullName evidence="8">Sulfotransferase family 2 domain-containing protein</fullName>
    </submittedName>
</protein>
<evidence type="ECO:0000256" key="2">
    <source>
        <dbReference type="ARBA" id="ARBA00022679"/>
    </source>
</evidence>
<evidence type="ECO:0000313" key="8">
    <source>
        <dbReference type="EMBL" id="GAA2134086.1"/>
    </source>
</evidence>
<evidence type="ECO:0000256" key="1">
    <source>
        <dbReference type="ARBA" id="ARBA00004323"/>
    </source>
</evidence>
<dbReference type="Pfam" id="PF03567">
    <property type="entry name" value="Sulfotransfer_2"/>
    <property type="match status" value="1"/>
</dbReference>
<dbReference type="InterPro" id="IPR005331">
    <property type="entry name" value="Sulfotransferase"/>
</dbReference>
<evidence type="ECO:0000256" key="5">
    <source>
        <dbReference type="ARBA" id="ARBA00023034"/>
    </source>
</evidence>
<sequence length="209" mass="23902">MIVSDSARVLFVHVQKTGGLTVQDLLRHALPDAVPVQGLGGGRHARLGAALKVRPELRDYFVFGFVRNPWARMWSWYSMVQRRREAVEAGSEFMTEKLGRNQFWAKVMTDFPDFETFVLQGSDEVKRLRTPQVRYLRAPGRRADFVGKTENLEADVREVFGRLGLSLPGEIPRNNAGPPDDYRTHYTPVARERVAELFDQDVRAFGYSF</sequence>
<keyword evidence="2" id="KW-0808">Transferase</keyword>
<evidence type="ECO:0000256" key="3">
    <source>
        <dbReference type="ARBA" id="ARBA00022692"/>
    </source>
</evidence>
<evidence type="ECO:0000313" key="9">
    <source>
        <dbReference type="Proteomes" id="UP001500575"/>
    </source>
</evidence>
<dbReference type="EMBL" id="BAAAQQ010000014">
    <property type="protein sequence ID" value="GAA2134086.1"/>
    <property type="molecule type" value="Genomic_DNA"/>
</dbReference>
<dbReference type="Proteomes" id="UP001500575">
    <property type="component" value="Unassembled WGS sequence"/>
</dbReference>
<keyword evidence="5" id="KW-0333">Golgi apparatus</keyword>
<reference evidence="9" key="1">
    <citation type="journal article" date="2019" name="Int. J. Syst. Evol. Microbiol.">
        <title>The Global Catalogue of Microorganisms (GCM) 10K type strain sequencing project: providing services to taxonomists for standard genome sequencing and annotation.</title>
        <authorList>
            <consortium name="The Broad Institute Genomics Platform"/>
            <consortium name="The Broad Institute Genome Sequencing Center for Infectious Disease"/>
            <person name="Wu L."/>
            <person name="Ma J."/>
        </authorList>
    </citation>
    <scope>NUCLEOTIDE SEQUENCE [LARGE SCALE GENOMIC DNA]</scope>
    <source>
        <strain evidence="9">JCM 16021</strain>
    </source>
</reference>
<evidence type="ECO:0000256" key="7">
    <source>
        <dbReference type="ARBA" id="ARBA00023180"/>
    </source>
</evidence>
<keyword evidence="3" id="KW-0812">Transmembrane</keyword>
<comment type="caution">
    <text evidence="8">The sequence shown here is derived from an EMBL/GenBank/DDBJ whole genome shotgun (WGS) entry which is preliminary data.</text>
</comment>
<comment type="subcellular location">
    <subcellularLocation>
        <location evidence="1">Golgi apparatus membrane</location>
        <topology evidence="1">Single-pass type II membrane protein</topology>
    </subcellularLocation>
</comment>
<evidence type="ECO:0000256" key="4">
    <source>
        <dbReference type="ARBA" id="ARBA00022989"/>
    </source>
</evidence>
<dbReference type="InterPro" id="IPR027417">
    <property type="entry name" value="P-loop_NTPase"/>
</dbReference>
<proteinExistence type="predicted"/>
<keyword evidence="6" id="KW-0472">Membrane</keyword>
<dbReference type="RefSeq" id="WP_344305648.1">
    <property type="nucleotide sequence ID" value="NZ_BAAAQQ010000014.1"/>
</dbReference>
<keyword evidence="4" id="KW-1133">Transmembrane helix</keyword>
<dbReference type="InterPro" id="IPR018011">
    <property type="entry name" value="Carb_sulfotrans_8-10"/>
</dbReference>
<name>A0ABP5KP35_9ACTN</name>
<organism evidence="8 9">
    <name type="scientific">Nocardioides bigeumensis</name>
    <dbReference type="NCBI Taxonomy" id="433657"/>
    <lineage>
        <taxon>Bacteria</taxon>
        <taxon>Bacillati</taxon>
        <taxon>Actinomycetota</taxon>
        <taxon>Actinomycetes</taxon>
        <taxon>Propionibacteriales</taxon>
        <taxon>Nocardioidaceae</taxon>
        <taxon>Nocardioides</taxon>
    </lineage>
</organism>
<keyword evidence="9" id="KW-1185">Reference proteome</keyword>